<dbReference type="InterPro" id="IPR001356">
    <property type="entry name" value="HD"/>
</dbReference>
<evidence type="ECO:0000256" key="3">
    <source>
        <dbReference type="RuleBase" id="RU000682"/>
    </source>
</evidence>
<gene>
    <name evidence="7" type="ORF">PYX00_011762</name>
</gene>
<evidence type="ECO:0000256" key="2">
    <source>
        <dbReference type="PROSITE-ProRule" id="PRU00108"/>
    </source>
</evidence>
<dbReference type="SMART" id="SM00389">
    <property type="entry name" value="HOX"/>
    <property type="match status" value="1"/>
</dbReference>
<evidence type="ECO:0000256" key="4">
    <source>
        <dbReference type="SAM" id="Coils"/>
    </source>
</evidence>
<dbReference type="InterPro" id="IPR009057">
    <property type="entry name" value="Homeodomain-like_sf"/>
</dbReference>
<keyword evidence="2 3" id="KW-0539">Nucleus</keyword>
<feature type="compositionally biased region" description="Polar residues" evidence="5">
    <location>
        <begin position="182"/>
        <end position="191"/>
    </location>
</feature>
<dbReference type="GO" id="GO:0005634">
    <property type="term" value="C:nucleus"/>
    <property type="evidence" value="ECO:0007669"/>
    <property type="project" value="UniProtKB-SubCell"/>
</dbReference>
<dbReference type="GO" id="GO:0003677">
    <property type="term" value="F:DNA binding"/>
    <property type="evidence" value="ECO:0007669"/>
    <property type="project" value="UniProtKB-UniRule"/>
</dbReference>
<feature type="region of interest" description="Disordered" evidence="5">
    <location>
        <begin position="169"/>
        <end position="191"/>
    </location>
</feature>
<comment type="subcellular location">
    <subcellularLocation>
        <location evidence="1 2 3">Nucleus</location>
    </subcellularLocation>
</comment>
<dbReference type="EMBL" id="JARGDH010000006">
    <property type="protein sequence ID" value="KAL0266045.1"/>
    <property type="molecule type" value="Genomic_DNA"/>
</dbReference>
<dbReference type="AlphaFoldDB" id="A0AAW2H8C7"/>
<dbReference type="Gene3D" id="1.10.10.60">
    <property type="entry name" value="Homeodomain-like"/>
    <property type="match status" value="1"/>
</dbReference>
<name>A0AAW2H8C7_9NEOP</name>
<evidence type="ECO:0000259" key="6">
    <source>
        <dbReference type="PROSITE" id="PS50071"/>
    </source>
</evidence>
<keyword evidence="2 3" id="KW-0238">DNA-binding</keyword>
<comment type="caution">
    <text evidence="7">The sequence shown here is derived from an EMBL/GenBank/DDBJ whole genome shotgun (WGS) entry which is preliminary data.</text>
</comment>
<keyword evidence="4" id="KW-0175">Coiled coil</keyword>
<organism evidence="7">
    <name type="scientific">Menopon gallinae</name>
    <name type="common">poultry shaft louse</name>
    <dbReference type="NCBI Taxonomy" id="328185"/>
    <lineage>
        <taxon>Eukaryota</taxon>
        <taxon>Metazoa</taxon>
        <taxon>Ecdysozoa</taxon>
        <taxon>Arthropoda</taxon>
        <taxon>Hexapoda</taxon>
        <taxon>Insecta</taxon>
        <taxon>Pterygota</taxon>
        <taxon>Neoptera</taxon>
        <taxon>Paraneoptera</taxon>
        <taxon>Psocodea</taxon>
        <taxon>Troctomorpha</taxon>
        <taxon>Phthiraptera</taxon>
        <taxon>Amblycera</taxon>
        <taxon>Menoponidae</taxon>
        <taxon>Menopon</taxon>
    </lineage>
</organism>
<reference evidence="7" key="1">
    <citation type="journal article" date="2024" name="Gigascience">
        <title>Chromosome-level genome of the poultry shaft louse Menopon gallinae provides insight into the host-switching and adaptive evolution of parasitic lice.</title>
        <authorList>
            <person name="Xu Y."/>
            <person name="Ma L."/>
            <person name="Liu S."/>
            <person name="Liang Y."/>
            <person name="Liu Q."/>
            <person name="He Z."/>
            <person name="Tian L."/>
            <person name="Duan Y."/>
            <person name="Cai W."/>
            <person name="Li H."/>
            <person name="Song F."/>
        </authorList>
    </citation>
    <scope>NUCLEOTIDE SEQUENCE</scope>
    <source>
        <strain evidence="7">Cailab_2023a</strain>
    </source>
</reference>
<evidence type="ECO:0000256" key="5">
    <source>
        <dbReference type="SAM" id="MobiDB-lite"/>
    </source>
</evidence>
<dbReference type="Pfam" id="PF00046">
    <property type="entry name" value="Homeodomain"/>
    <property type="match status" value="1"/>
</dbReference>
<feature type="coiled-coil region" evidence="4">
    <location>
        <begin position="371"/>
        <end position="398"/>
    </location>
</feature>
<protein>
    <recommendedName>
        <fullName evidence="6">Homeobox domain-containing protein</fullName>
    </recommendedName>
</protein>
<evidence type="ECO:0000313" key="7">
    <source>
        <dbReference type="EMBL" id="KAL0266045.1"/>
    </source>
</evidence>
<dbReference type="PROSITE" id="PS50071">
    <property type="entry name" value="HOMEOBOX_2"/>
    <property type="match status" value="1"/>
</dbReference>
<dbReference type="CDD" id="cd00086">
    <property type="entry name" value="homeodomain"/>
    <property type="match status" value="1"/>
</dbReference>
<accession>A0AAW2H8C7</accession>
<proteinExistence type="predicted"/>
<evidence type="ECO:0000256" key="1">
    <source>
        <dbReference type="ARBA" id="ARBA00004123"/>
    </source>
</evidence>
<sequence length="399" mass="44981">MDEWIREMSNKLVELKYAFVESNNRLLDKFESLNSRHKNHPEILQPCVSNNVREMLNARLSAMQRKAVNSIGTCFRSFYMHAAYGGSGQQMFINKRFDKNVIDTLESSFSQNPYPSDKEKMRIQKLHGITYRQVTNWFTNKRNRSKMPLHMNSPSYSSENCERLDKSPAISHRQAKTDSESTSRQPASPASRTGILRVVLMGLKAEGGRTPFAARCKPGFGAVACWKAAAGSQKPHATDQDVTVPYIISAVACTQHSPTGTWLLTVPLNKRGAMAPVLSSKLPFVAGQHGTMQTALAASTCNYLRCRRCVSRPTENRGVAFCGSCYKLEPWQSEVGRMYAVRGYMRCRGCQRNTTGNEDSSLCSECKDKRIAVLDTQIKSKDERIKQLNEKLERLSRKQ</sequence>
<feature type="domain" description="Homeobox" evidence="6">
    <location>
        <begin position="88"/>
        <end position="148"/>
    </location>
</feature>
<keyword evidence="2 3" id="KW-0371">Homeobox</keyword>
<feature type="DNA-binding region" description="Homeobox" evidence="2">
    <location>
        <begin position="90"/>
        <end position="149"/>
    </location>
</feature>
<dbReference type="SUPFAM" id="SSF46689">
    <property type="entry name" value="Homeodomain-like"/>
    <property type="match status" value="1"/>
</dbReference>
<feature type="region of interest" description="Disordered" evidence="5">
    <location>
        <begin position="145"/>
        <end position="164"/>
    </location>
</feature>